<organism evidence="1">
    <name type="scientific">Lepeophtheirus salmonis</name>
    <name type="common">Salmon louse</name>
    <name type="synonym">Caligus salmonis</name>
    <dbReference type="NCBI Taxonomy" id="72036"/>
    <lineage>
        <taxon>Eukaryota</taxon>
        <taxon>Metazoa</taxon>
        <taxon>Ecdysozoa</taxon>
        <taxon>Arthropoda</taxon>
        <taxon>Crustacea</taxon>
        <taxon>Multicrustacea</taxon>
        <taxon>Hexanauplia</taxon>
        <taxon>Copepoda</taxon>
        <taxon>Siphonostomatoida</taxon>
        <taxon>Caligidae</taxon>
        <taxon>Lepeophtheirus</taxon>
    </lineage>
</organism>
<proteinExistence type="predicted"/>
<sequence length="76" mass="8933">VALNLFKKKNPLIIFSLLYITNIHVHIEVYRGKRHLQKLFYSFLHAKKKKRKEGEIFNEKSLNGFSLSISVLVFVS</sequence>
<reference evidence="1" key="1">
    <citation type="submission" date="2014-05" db="EMBL/GenBank/DDBJ databases">
        <authorList>
            <person name="Chronopoulou M."/>
        </authorList>
    </citation>
    <scope>NUCLEOTIDE SEQUENCE</scope>
    <source>
        <tissue evidence="1">Whole organism</tissue>
    </source>
</reference>
<dbReference type="EMBL" id="HACA01011026">
    <property type="protein sequence ID" value="CDW28387.1"/>
    <property type="molecule type" value="Transcribed_RNA"/>
</dbReference>
<accession>A0A0K2TRV8</accession>
<protein>
    <submittedName>
        <fullName evidence="1">Uncharacterized protein</fullName>
    </submittedName>
</protein>
<name>A0A0K2TRV8_LEPSM</name>
<feature type="non-terminal residue" evidence="1">
    <location>
        <position position="1"/>
    </location>
</feature>
<dbReference type="AlphaFoldDB" id="A0A0K2TRV8"/>
<evidence type="ECO:0000313" key="1">
    <source>
        <dbReference type="EMBL" id="CDW28387.1"/>
    </source>
</evidence>